<evidence type="ECO:0000259" key="10">
    <source>
        <dbReference type="Pfam" id="PF00150"/>
    </source>
</evidence>
<dbReference type="STRING" id="634436.SAMN05216361_4294"/>
<keyword evidence="5 7" id="KW-0326">Glycosidase</keyword>
<keyword evidence="3" id="KW-0136">Cellulose degradation</keyword>
<feature type="chain" id="PRO_5012025215" evidence="9">
    <location>
        <begin position="20"/>
        <end position="420"/>
    </location>
</feature>
<organism evidence="11 12">
    <name type="scientific">Marisediminitalea aggregata</name>
    <dbReference type="NCBI Taxonomy" id="634436"/>
    <lineage>
        <taxon>Bacteria</taxon>
        <taxon>Pseudomonadati</taxon>
        <taxon>Pseudomonadota</taxon>
        <taxon>Gammaproteobacteria</taxon>
        <taxon>Alteromonadales</taxon>
        <taxon>Alteromonadaceae</taxon>
        <taxon>Marisediminitalea</taxon>
    </lineage>
</organism>
<dbReference type="InterPro" id="IPR001547">
    <property type="entry name" value="Glyco_hydro_5"/>
</dbReference>
<feature type="domain" description="Glycoside hydrolase family 5" evidence="10">
    <location>
        <begin position="82"/>
        <end position="387"/>
    </location>
</feature>
<evidence type="ECO:0000313" key="11">
    <source>
        <dbReference type="EMBL" id="SHH31478.1"/>
    </source>
</evidence>
<dbReference type="Pfam" id="PF00150">
    <property type="entry name" value="Cellulase"/>
    <property type="match status" value="1"/>
</dbReference>
<feature type="compositionally biased region" description="Pro residues" evidence="8">
    <location>
        <begin position="28"/>
        <end position="37"/>
    </location>
</feature>
<evidence type="ECO:0000256" key="9">
    <source>
        <dbReference type="SAM" id="SignalP"/>
    </source>
</evidence>
<dbReference type="RefSeq" id="WP_217653486.1">
    <property type="nucleotide sequence ID" value="NZ_FQWD01000008.1"/>
</dbReference>
<dbReference type="GO" id="GO:0008422">
    <property type="term" value="F:beta-glucosidase activity"/>
    <property type="evidence" value="ECO:0007669"/>
    <property type="project" value="TreeGrafter"/>
</dbReference>
<evidence type="ECO:0000256" key="7">
    <source>
        <dbReference type="RuleBase" id="RU361153"/>
    </source>
</evidence>
<dbReference type="InterPro" id="IPR050386">
    <property type="entry name" value="Glycosyl_hydrolase_5"/>
</dbReference>
<gene>
    <name evidence="11" type="ORF">SAMN05216361_4294</name>
</gene>
<keyword evidence="6" id="KW-0624">Polysaccharide degradation</keyword>
<protein>
    <submittedName>
        <fullName evidence="11">Aryl-phospho-beta-D-glucosidase BglC, GH1 family</fullName>
    </submittedName>
</protein>
<dbReference type="PROSITE" id="PS51257">
    <property type="entry name" value="PROKAR_LIPOPROTEIN"/>
    <property type="match status" value="1"/>
</dbReference>
<keyword evidence="9" id="KW-0732">Signal</keyword>
<evidence type="ECO:0000256" key="4">
    <source>
        <dbReference type="ARBA" id="ARBA00023277"/>
    </source>
</evidence>
<reference evidence="12" key="1">
    <citation type="submission" date="2016-11" db="EMBL/GenBank/DDBJ databases">
        <authorList>
            <person name="Varghese N."/>
            <person name="Submissions S."/>
        </authorList>
    </citation>
    <scope>NUCLEOTIDE SEQUENCE [LARGE SCALE GENOMIC DNA]</scope>
    <source>
        <strain evidence="12">CGMCC 1.8995</strain>
    </source>
</reference>
<keyword evidence="4" id="KW-0119">Carbohydrate metabolism</keyword>
<accession>A0A1M5RZI6</accession>
<evidence type="ECO:0000256" key="1">
    <source>
        <dbReference type="ARBA" id="ARBA00005641"/>
    </source>
</evidence>
<evidence type="ECO:0000256" key="2">
    <source>
        <dbReference type="ARBA" id="ARBA00022801"/>
    </source>
</evidence>
<dbReference type="GO" id="GO:0030245">
    <property type="term" value="P:cellulose catabolic process"/>
    <property type="evidence" value="ECO:0007669"/>
    <property type="project" value="UniProtKB-KW"/>
</dbReference>
<dbReference type="Proteomes" id="UP000184520">
    <property type="component" value="Unassembled WGS sequence"/>
</dbReference>
<keyword evidence="12" id="KW-1185">Reference proteome</keyword>
<dbReference type="InterPro" id="IPR017853">
    <property type="entry name" value="GH"/>
</dbReference>
<dbReference type="PANTHER" id="PTHR31297">
    <property type="entry name" value="GLUCAN ENDO-1,6-BETA-GLUCOSIDASE B"/>
    <property type="match status" value="1"/>
</dbReference>
<sequence length="420" mass="47144">MTYRSGIVLLITLFLFACGGGGASTQTPPTPNTPAPSNPGNGGTPDTLYPDYNTTPQPADMTGMEKDAQQIAADIRLGWNIGNTMEATGGETAWGNPEVSAALIKLIKNSGFNAIRIPLAWDQYADQDSAKIDDAWLDRVHEVVQMCIDENLYVLVNIHWDGGWLENNVTTEQQDNVNAKQRAFWQQIATKLRDFDQKLLFASANEPAVEDAEQMEVLLTYHQTFVDAVRETGGKNAYRTLVVQGPTTDIEKTNDLWTHMPVDTITNRLMAEVHFYTPYQFTLMREDESWGAQFYFWGEAYHSDTQPERNATFGDETLLEEQFALMKVQFVDMGIPVILGEFSAMRRTNLTGDDLQRHLDSRAYYHQYVVEAALRNGLLPFYWDNGSLDALNSGIFNRQQNTVFDQQTLDALLAGEQAAP</sequence>
<dbReference type="PANTHER" id="PTHR31297:SF41">
    <property type="entry name" value="ENDOGLUCANASE, PUTATIVE (AFU_ORTHOLOGUE AFUA_5G01830)-RELATED"/>
    <property type="match status" value="1"/>
</dbReference>
<evidence type="ECO:0000256" key="3">
    <source>
        <dbReference type="ARBA" id="ARBA00023001"/>
    </source>
</evidence>
<comment type="similarity">
    <text evidence="1 7">Belongs to the glycosyl hydrolase 5 (cellulase A) family.</text>
</comment>
<dbReference type="AlphaFoldDB" id="A0A1M5RZI6"/>
<dbReference type="GO" id="GO:0005576">
    <property type="term" value="C:extracellular region"/>
    <property type="evidence" value="ECO:0007669"/>
    <property type="project" value="TreeGrafter"/>
</dbReference>
<feature type="region of interest" description="Disordered" evidence="8">
    <location>
        <begin position="23"/>
        <end position="48"/>
    </location>
</feature>
<evidence type="ECO:0000256" key="8">
    <source>
        <dbReference type="SAM" id="MobiDB-lite"/>
    </source>
</evidence>
<dbReference type="GO" id="GO:0009986">
    <property type="term" value="C:cell surface"/>
    <property type="evidence" value="ECO:0007669"/>
    <property type="project" value="TreeGrafter"/>
</dbReference>
<dbReference type="SUPFAM" id="SSF51445">
    <property type="entry name" value="(Trans)glycosidases"/>
    <property type="match status" value="1"/>
</dbReference>
<proteinExistence type="inferred from homology"/>
<name>A0A1M5RZI6_9ALTE</name>
<evidence type="ECO:0000313" key="12">
    <source>
        <dbReference type="Proteomes" id="UP000184520"/>
    </source>
</evidence>
<dbReference type="Gene3D" id="3.20.20.80">
    <property type="entry name" value="Glycosidases"/>
    <property type="match status" value="1"/>
</dbReference>
<evidence type="ECO:0000256" key="6">
    <source>
        <dbReference type="ARBA" id="ARBA00023326"/>
    </source>
</evidence>
<evidence type="ECO:0000256" key="5">
    <source>
        <dbReference type="ARBA" id="ARBA00023295"/>
    </source>
</evidence>
<dbReference type="EMBL" id="FQWD01000008">
    <property type="protein sequence ID" value="SHH31478.1"/>
    <property type="molecule type" value="Genomic_DNA"/>
</dbReference>
<keyword evidence="2 7" id="KW-0378">Hydrolase</keyword>
<feature type="signal peptide" evidence="9">
    <location>
        <begin position="1"/>
        <end position="19"/>
    </location>
</feature>